<name>A0ABR6AK14_9HYPH</name>
<feature type="chain" id="PRO_5045360390" description="DUF3551 domain-containing protein" evidence="1">
    <location>
        <begin position="16"/>
        <end position="56"/>
    </location>
</feature>
<evidence type="ECO:0000256" key="1">
    <source>
        <dbReference type="SAM" id="SignalP"/>
    </source>
</evidence>
<protein>
    <recommendedName>
        <fullName evidence="4">DUF3551 domain-containing protein</fullName>
    </recommendedName>
</protein>
<dbReference type="EMBL" id="JACGXG010000001">
    <property type="protein sequence ID" value="MBA8849793.1"/>
    <property type="molecule type" value="Genomic_DNA"/>
</dbReference>
<keyword evidence="3" id="KW-1185">Reference proteome</keyword>
<accession>A0ABR6AK14</accession>
<reference evidence="2 3" key="1">
    <citation type="submission" date="2020-07" db="EMBL/GenBank/DDBJ databases">
        <title>Genomic Encyclopedia of Type Strains, Phase IV (KMG-V): Genome sequencing to study the core and pangenomes of soil and plant-associated prokaryotes.</title>
        <authorList>
            <person name="Whitman W."/>
        </authorList>
    </citation>
    <scope>NUCLEOTIDE SEQUENCE [LARGE SCALE GENOMIC DNA]</scope>
    <source>
        <strain evidence="2 3">RH4WT92</strain>
    </source>
</reference>
<feature type="signal peptide" evidence="1">
    <location>
        <begin position="1"/>
        <end position="15"/>
    </location>
</feature>
<evidence type="ECO:0000313" key="3">
    <source>
        <dbReference type="Proteomes" id="UP000578622"/>
    </source>
</evidence>
<sequence>MYRILCLMVSGFALAHMSSYYRQDMPAVSYAATKGCICDKNRQPVSACLDVCQWTN</sequence>
<dbReference type="Proteomes" id="UP000578622">
    <property type="component" value="Unassembled WGS sequence"/>
</dbReference>
<comment type="caution">
    <text evidence="2">The sequence shown here is derived from an EMBL/GenBank/DDBJ whole genome shotgun (WGS) entry which is preliminary data.</text>
</comment>
<gene>
    <name evidence="2" type="ORF">FHW20_000697</name>
</gene>
<evidence type="ECO:0000313" key="2">
    <source>
        <dbReference type="EMBL" id="MBA8849793.1"/>
    </source>
</evidence>
<keyword evidence="1" id="KW-0732">Signal</keyword>
<evidence type="ECO:0008006" key="4">
    <source>
        <dbReference type="Google" id="ProtNLM"/>
    </source>
</evidence>
<organism evidence="2 3">
    <name type="scientific">Brucella intermedia</name>
    <dbReference type="NCBI Taxonomy" id="94625"/>
    <lineage>
        <taxon>Bacteria</taxon>
        <taxon>Pseudomonadati</taxon>
        <taxon>Pseudomonadota</taxon>
        <taxon>Alphaproteobacteria</taxon>
        <taxon>Hyphomicrobiales</taxon>
        <taxon>Brucellaceae</taxon>
        <taxon>Brucella/Ochrobactrum group</taxon>
        <taxon>Brucella</taxon>
    </lineage>
</organism>
<proteinExistence type="predicted"/>